<dbReference type="Pfam" id="PF08044">
    <property type="entry name" value="DUF1707"/>
    <property type="match status" value="1"/>
</dbReference>
<evidence type="ECO:0000256" key="1">
    <source>
        <dbReference type="ARBA" id="ARBA00004141"/>
    </source>
</evidence>
<evidence type="ECO:0000256" key="2">
    <source>
        <dbReference type="ARBA" id="ARBA00022692"/>
    </source>
</evidence>
<comment type="caution">
    <text evidence="7">The sequence shown here is derived from an EMBL/GenBank/DDBJ whole genome shotgun (WGS) entry which is preliminary data.</text>
</comment>
<dbReference type="Pfam" id="PF09685">
    <property type="entry name" value="MamF_MmsF"/>
    <property type="match status" value="1"/>
</dbReference>
<evidence type="ECO:0000256" key="5">
    <source>
        <dbReference type="SAM" id="Phobius"/>
    </source>
</evidence>
<feature type="domain" description="DUF1707" evidence="6">
    <location>
        <begin position="6"/>
        <end position="57"/>
    </location>
</feature>
<evidence type="ECO:0000256" key="4">
    <source>
        <dbReference type="ARBA" id="ARBA00023136"/>
    </source>
</evidence>
<protein>
    <recommendedName>
        <fullName evidence="6">DUF1707 domain-containing protein</fullName>
    </recommendedName>
</protein>
<dbReference type="InterPro" id="IPR019109">
    <property type="entry name" value="MamF_MmsF"/>
</dbReference>
<keyword evidence="4 5" id="KW-0472">Membrane</keyword>
<reference evidence="8" key="1">
    <citation type="journal article" date="2019" name="Int. J. Syst. Evol. Microbiol.">
        <title>The Global Catalogue of Microorganisms (GCM) 10K type strain sequencing project: providing services to taxonomists for standard genome sequencing and annotation.</title>
        <authorList>
            <consortium name="The Broad Institute Genomics Platform"/>
            <consortium name="The Broad Institute Genome Sequencing Center for Infectious Disease"/>
            <person name="Wu L."/>
            <person name="Ma J."/>
        </authorList>
    </citation>
    <scope>NUCLEOTIDE SEQUENCE [LARGE SCALE GENOMIC DNA]</scope>
    <source>
        <strain evidence="8">JCM 9377</strain>
    </source>
</reference>
<sequence length="165" mass="17940">MELTELRVGHAEREPVIERLNQAYAEGRLDEEELEQRVHLAITSKTYGDLEVLTRDLVAPSALAVAEEATGEDRMLAGLAHASGIATLFVGPLVFFLLSGRRSAYVRRHAAAAVNFQLTLLLVAVVTFGVGALLYVVAWLVALVAGLSAVAQGTFNYPYTIRFLK</sequence>
<dbReference type="InterPro" id="IPR012551">
    <property type="entry name" value="DUF1707_SHOCT-like"/>
</dbReference>
<gene>
    <name evidence="7" type="ORF">GCM10010468_60060</name>
</gene>
<dbReference type="PANTHER" id="PTHR40763:SF4">
    <property type="entry name" value="DUF1707 DOMAIN-CONTAINING PROTEIN"/>
    <property type="match status" value="1"/>
</dbReference>
<organism evidence="7 8">
    <name type="scientific">Actinocorallia longicatena</name>
    <dbReference type="NCBI Taxonomy" id="111803"/>
    <lineage>
        <taxon>Bacteria</taxon>
        <taxon>Bacillati</taxon>
        <taxon>Actinomycetota</taxon>
        <taxon>Actinomycetes</taxon>
        <taxon>Streptosporangiales</taxon>
        <taxon>Thermomonosporaceae</taxon>
        <taxon>Actinocorallia</taxon>
    </lineage>
</organism>
<dbReference type="EMBL" id="BAAAUV010000020">
    <property type="protein sequence ID" value="GAA3229905.1"/>
    <property type="molecule type" value="Genomic_DNA"/>
</dbReference>
<keyword evidence="8" id="KW-1185">Reference proteome</keyword>
<dbReference type="RefSeq" id="WP_344835106.1">
    <property type="nucleotide sequence ID" value="NZ_BAAAUV010000020.1"/>
</dbReference>
<dbReference type="Proteomes" id="UP001501237">
    <property type="component" value="Unassembled WGS sequence"/>
</dbReference>
<accession>A0ABP6QN42</accession>
<name>A0ABP6QN42_9ACTN</name>
<comment type="subcellular location">
    <subcellularLocation>
        <location evidence="1">Membrane</location>
        <topology evidence="1">Multi-pass membrane protein</topology>
    </subcellularLocation>
</comment>
<keyword evidence="3 5" id="KW-1133">Transmembrane helix</keyword>
<feature type="transmembrane region" description="Helical" evidence="5">
    <location>
        <begin position="75"/>
        <end position="98"/>
    </location>
</feature>
<evidence type="ECO:0000313" key="7">
    <source>
        <dbReference type="EMBL" id="GAA3229905.1"/>
    </source>
</evidence>
<evidence type="ECO:0000313" key="8">
    <source>
        <dbReference type="Proteomes" id="UP001501237"/>
    </source>
</evidence>
<dbReference type="PANTHER" id="PTHR40763">
    <property type="entry name" value="MEMBRANE PROTEIN-RELATED"/>
    <property type="match status" value="1"/>
</dbReference>
<proteinExistence type="predicted"/>
<evidence type="ECO:0000256" key="3">
    <source>
        <dbReference type="ARBA" id="ARBA00022989"/>
    </source>
</evidence>
<keyword evidence="2 5" id="KW-0812">Transmembrane</keyword>
<evidence type="ECO:0000259" key="6">
    <source>
        <dbReference type="Pfam" id="PF08044"/>
    </source>
</evidence>